<proteinExistence type="predicted"/>
<name>W4S0J7_9XANT</name>
<evidence type="ECO:0000313" key="1">
    <source>
        <dbReference type="EMBL" id="GAE49683.1"/>
    </source>
</evidence>
<accession>W4S0J7</accession>
<sequence>MPPSVPDTRDISSRRSVCGRVSLTSVNTGTKAVANEPSANSRRRKLGIRNATQNASVTALAPKVVEIAWSRIRPNTRDTMVILLNESRPLNMPGLLTLHPS</sequence>
<comment type="caution">
    <text evidence="1">The sequence shown here is derived from an EMBL/GenBank/DDBJ whole genome shotgun (WGS) entry which is preliminary data.</text>
</comment>
<reference evidence="1 2" key="1">
    <citation type="submission" date="2014-01" db="EMBL/GenBank/DDBJ databases">
        <title>Genome sequence and analysis of Xanthomonas arboricola pv. pruni.</title>
        <authorList>
            <person name="Fujikawa T."/>
            <person name="Nakazono-Nagaoka E."/>
        </authorList>
    </citation>
    <scope>NUCLEOTIDE SEQUENCE [LARGE SCALE GENOMIC DNA]</scope>
    <source>
        <strain evidence="2">MAFF 311562</strain>
    </source>
</reference>
<organism evidence="1 2">
    <name type="scientific">Xanthomonas arboricola pv. pruni str. MAFF 311562</name>
    <dbReference type="NCBI Taxonomy" id="1414836"/>
    <lineage>
        <taxon>Bacteria</taxon>
        <taxon>Pseudomonadati</taxon>
        <taxon>Pseudomonadota</taxon>
        <taxon>Gammaproteobacteria</taxon>
        <taxon>Lysobacterales</taxon>
        <taxon>Lysobacteraceae</taxon>
        <taxon>Xanthomonas</taxon>
    </lineage>
</organism>
<dbReference type="AlphaFoldDB" id="W4S0J7"/>
<dbReference type="Proteomes" id="UP000019143">
    <property type="component" value="Unassembled WGS sequence"/>
</dbReference>
<protein>
    <submittedName>
        <fullName evidence="1">Uncharacterized protein</fullName>
    </submittedName>
</protein>
<evidence type="ECO:0000313" key="2">
    <source>
        <dbReference type="Proteomes" id="UP000019143"/>
    </source>
</evidence>
<gene>
    <name evidence="1" type="ORF">XPU_1215</name>
</gene>
<dbReference type="EMBL" id="BAVB01000223">
    <property type="protein sequence ID" value="GAE49683.1"/>
    <property type="molecule type" value="Genomic_DNA"/>
</dbReference>